<protein>
    <recommendedName>
        <fullName evidence="1">MaoC-like domain-containing protein</fullName>
    </recommendedName>
</protein>
<organism evidence="2 3">
    <name type="scientific">Diacronema lutheri</name>
    <name type="common">Unicellular marine alga</name>
    <name type="synonym">Monochrysis lutheri</name>
    <dbReference type="NCBI Taxonomy" id="2081491"/>
    <lineage>
        <taxon>Eukaryota</taxon>
        <taxon>Haptista</taxon>
        <taxon>Haptophyta</taxon>
        <taxon>Pavlovophyceae</taxon>
        <taxon>Pavlovales</taxon>
        <taxon>Pavlovaceae</taxon>
        <taxon>Diacronema</taxon>
    </lineage>
</organism>
<dbReference type="SUPFAM" id="SSF54637">
    <property type="entry name" value="Thioesterase/thiol ester dehydrase-isomerase"/>
    <property type="match status" value="1"/>
</dbReference>
<name>A0A8J5XVM6_DIALT</name>
<sequence length="210" mass="22265">MSAGERRLRVLATHVSVASAPADDGSPMGRGTYIRSLPPIDALRIDHGSRPPRPPAMDRASLGAAVGQQLGQSGWFEVTQERVDAFALTTGDPQWIHARDAAERGSPFGAPIVHGNLTMCLAYLLATEGMPPLEGVTTGLNYGVNRVRYPSPLVVGSRVRATVKLLSTKPVPPVPGTEEGCENVIQVTVVSESGDKPVCVAELVSRLYFG</sequence>
<dbReference type="Pfam" id="PF01575">
    <property type="entry name" value="MaoC_dehydratas"/>
    <property type="match status" value="1"/>
</dbReference>
<dbReference type="InterPro" id="IPR002539">
    <property type="entry name" value="MaoC-like_dom"/>
</dbReference>
<dbReference type="PANTHER" id="PTHR42993">
    <property type="entry name" value="MAOC-LIKE DEHYDRATASE DOMAIN-CONTAINING PROTEIN"/>
    <property type="match status" value="1"/>
</dbReference>
<dbReference type="OrthoDB" id="10264687at2759"/>
<dbReference type="InterPro" id="IPR029069">
    <property type="entry name" value="HotDog_dom_sf"/>
</dbReference>
<evidence type="ECO:0000313" key="3">
    <source>
        <dbReference type="Proteomes" id="UP000751190"/>
    </source>
</evidence>
<dbReference type="InterPro" id="IPR039375">
    <property type="entry name" value="NodN-like"/>
</dbReference>
<keyword evidence="3" id="KW-1185">Reference proteome</keyword>
<reference evidence="2" key="1">
    <citation type="submission" date="2021-05" db="EMBL/GenBank/DDBJ databases">
        <title>The genome of the haptophyte Pavlova lutheri (Diacronema luteri, Pavlovales) - a model for lipid biosynthesis in eukaryotic algae.</title>
        <authorList>
            <person name="Hulatt C.J."/>
            <person name="Posewitz M.C."/>
        </authorList>
    </citation>
    <scope>NUCLEOTIDE SEQUENCE</scope>
    <source>
        <strain evidence="2">NIVA-4/92</strain>
    </source>
</reference>
<dbReference type="Gene3D" id="3.10.129.10">
    <property type="entry name" value="Hotdog Thioesterase"/>
    <property type="match status" value="1"/>
</dbReference>
<dbReference type="EMBL" id="JAGTXO010000003">
    <property type="protein sequence ID" value="KAG8469292.1"/>
    <property type="molecule type" value="Genomic_DNA"/>
</dbReference>
<proteinExistence type="predicted"/>
<dbReference type="PANTHER" id="PTHR42993:SF1">
    <property type="entry name" value="MAOC-LIKE DEHYDRATASE DOMAIN-CONTAINING PROTEIN"/>
    <property type="match status" value="1"/>
</dbReference>
<accession>A0A8J5XVM6</accession>
<dbReference type="AlphaFoldDB" id="A0A8J5XVM6"/>
<evidence type="ECO:0000313" key="2">
    <source>
        <dbReference type="EMBL" id="KAG8469292.1"/>
    </source>
</evidence>
<feature type="domain" description="MaoC-like" evidence="1">
    <location>
        <begin position="64"/>
        <end position="166"/>
    </location>
</feature>
<evidence type="ECO:0000259" key="1">
    <source>
        <dbReference type="Pfam" id="PF01575"/>
    </source>
</evidence>
<comment type="caution">
    <text evidence="2">The sequence shown here is derived from an EMBL/GenBank/DDBJ whole genome shotgun (WGS) entry which is preliminary data.</text>
</comment>
<gene>
    <name evidence="2" type="ORF">KFE25_007810</name>
</gene>
<dbReference type="CDD" id="cd03450">
    <property type="entry name" value="NodN"/>
    <property type="match status" value="1"/>
</dbReference>
<dbReference type="Proteomes" id="UP000751190">
    <property type="component" value="Unassembled WGS sequence"/>
</dbReference>